<gene>
    <name evidence="2" type="ORF">A8L45_06395</name>
</gene>
<evidence type="ECO:0000256" key="1">
    <source>
        <dbReference type="SAM" id="Phobius"/>
    </source>
</evidence>
<keyword evidence="1" id="KW-0472">Membrane</keyword>
<feature type="transmembrane region" description="Helical" evidence="1">
    <location>
        <begin position="44"/>
        <end position="64"/>
    </location>
</feature>
<proteinExistence type="predicted"/>
<dbReference type="Proteomes" id="UP000094936">
    <property type="component" value="Unassembled WGS sequence"/>
</dbReference>
<feature type="transmembrane region" description="Helical" evidence="1">
    <location>
        <begin position="7"/>
        <end position="24"/>
    </location>
</feature>
<evidence type="ECO:0000313" key="3">
    <source>
        <dbReference type="Proteomes" id="UP000094936"/>
    </source>
</evidence>
<reference evidence="2 3" key="1">
    <citation type="submission" date="2016-05" db="EMBL/GenBank/DDBJ databases">
        <title>Genomic Taxonomy of the Vibrionaceae.</title>
        <authorList>
            <person name="Gomez-Gil B."/>
            <person name="Enciso-Ibarra J."/>
        </authorList>
    </citation>
    <scope>NUCLEOTIDE SEQUENCE [LARGE SCALE GENOMIC DNA]</scope>
    <source>
        <strain evidence="2 3">CAIM 1920</strain>
    </source>
</reference>
<sequence>MDYLQYFGIDWIAMVLTFLAIWQIGNKNKVGFMLMMLGNTSWIAVGYLTGSMAMIIANIIFLTMNLRAIIKWSQPTPEPSS</sequence>
<accession>A0A1C3EM91</accession>
<dbReference type="OrthoDB" id="7619970at2"/>
<keyword evidence="1" id="KW-0812">Transmembrane</keyword>
<dbReference type="AlphaFoldDB" id="A0A1C3EM91"/>
<keyword evidence="1" id="KW-1133">Transmembrane helix</keyword>
<keyword evidence="3" id="KW-1185">Reference proteome</keyword>
<organism evidence="2 3">
    <name type="scientific">Veronia pacifica</name>
    <dbReference type="NCBI Taxonomy" id="1080227"/>
    <lineage>
        <taxon>Bacteria</taxon>
        <taxon>Pseudomonadati</taxon>
        <taxon>Pseudomonadota</taxon>
        <taxon>Gammaproteobacteria</taxon>
        <taxon>Vibrionales</taxon>
        <taxon>Vibrionaceae</taxon>
        <taxon>Veronia</taxon>
    </lineage>
</organism>
<comment type="caution">
    <text evidence="2">The sequence shown here is derived from an EMBL/GenBank/DDBJ whole genome shotgun (WGS) entry which is preliminary data.</text>
</comment>
<protein>
    <submittedName>
        <fullName evidence="2">PnuC protein</fullName>
    </submittedName>
</protein>
<evidence type="ECO:0000313" key="2">
    <source>
        <dbReference type="EMBL" id="ODA34350.1"/>
    </source>
</evidence>
<name>A0A1C3EM91_9GAMM</name>
<dbReference type="RefSeq" id="WP_068900393.1">
    <property type="nucleotide sequence ID" value="NZ_JBHUIF010000004.1"/>
</dbReference>
<dbReference type="EMBL" id="LYBM01000008">
    <property type="protein sequence ID" value="ODA34350.1"/>
    <property type="molecule type" value="Genomic_DNA"/>
</dbReference>